<dbReference type="Ensembl" id="ENSHHUT00000030995.1">
    <property type="protein sequence ID" value="ENSHHUP00000029760.1"/>
    <property type="gene ID" value="ENSHHUG00000018967.1"/>
</dbReference>
<evidence type="ECO:0000313" key="3">
    <source>
        <dbReference type="Proteomes" id="UP000314982"/>
    </source>
</evidence>
<dbReference type="STRING" id="62062.ENSHHUP00000029760"/>
<reference evidence="2" key="3">
    <citation type="submission" date="2025-09" db="UniProtKB">
        <authorList>
            <consortium name="Ensembl"/>
        </authorList>
    </citation>
    <scope>IDENTIFICATION</scope>
</reference>
<reference evidence="3" key="1">
    <citation type="submission" date="2018-06" db="EMBL/GenBank/DDBJ databases">
        <title>Genome assembly of Danube salmon.</title>
        <authorList>
            <person name="Macqueen D.J."/>
            <person name="Gundappa M.K."/>
        </authorList>
    </citation>
    <scope>NUCLEOTIDE SEQUENCE [LARGE SCALE GENOMIC DNA]</scope>
</reference>
<protein>
    <recommendedName>
        <fullName evidence="1">DNA2/NAM7 helicase helicase domain-containing protein</fullName>
    </recommendedName>
</protein>
<dbReference type="Proteomes" id="UP000314982">
    <property type="component" value="Unassembled WGS sequence"/>
</dbReference>
<evidence type="ECO:0000259" key="1">
    <source>
        <dbReference type="Pfam" id="PF13086"/>
    </source>
</evidence>
<accession>A0A4W5LXT3</accession>
<dbReference type="Gene3D" id="3.40.50.300">
    <property type="entry name" value="P-loop containing nucleotide triphosphate hydrolases"/>
    <property type="match status" value="1"/>
</dbReference>
<dbReference type="InterPro" id="IPR041677">
    <property type="entry name" value="DNA2/NAM7_AAA_11"/>
</dbReference>
<proteinExistence type="predicted"/>
<keyword evidence="3" id="KW-1185">Reference proteome</keyword>
<dbReference type="AlphaFoldDB" id="A0A4W5LXT3"/>
<sequence>MKYSIMVTTLFTAGRLVTGGLPPGHFSHVFVDEAGHAVETEAIIPLAGE</sequence>
<organism evidence="2 3">
    <name type="scientific">Hucho hucho</name>
    <name type="common">huchen</name>
    <dbReference type="NCBI Taxonomy" id="62062"/>
    <lineage>
        <taxon>Eukaryota</taxon>
        <taxon>Metazoa</taxon>
        <taxon>Chordata</taxon>
        <taxon>Craniata</taxon>
        <taxon>Vertebrata</taxon>
        <taxon>Euteleostomi</taxon>
        <taxon>Actinopterygii</taxon>
        <taxon>Neopterygii</taxon>
        <taxon>Teleostei</taxon>
        <taxon>Protacanthopterygii</taxon>
        <taxon>Salmoniformes</taxon>
        <taxon>Salmonidae</taxon>
        <taxon>Salmoninae</taxon>
        <taxon>Hucho</taxon>
    </lineage>
</organism>
<reference evidence="2" key="2">
    <citation type="submission" date="2025-08" db="UniProtKB">
        <authorList>
            <consortium name="Ensembl"/>
        </authorList>
    </citation>
    <scope>IDENTIFICATION</scope>
</reference>
<dbReference type="InterPro" id="IPR027417">
    <property type="entry name" value="P-loop_NTPase"/>
</dbReference>
<name>A0A4W5LXT3_9TELE</name>
<feature type="domain" description="DNA2/NAM7 helicase helicase" evidence="1">
    <location>
        <begin position="4"/>
        <end position="46"/>
    </location>
</feature>
<dbReference type="GO" id="GO:0004386">
    <property type="term" value="F:helicase activity"/>
    <property type="evidence" value="ECO:0007669"/>
    <property type="project" value="InterPro"/>
</dbReference>
<dbReference type="Pfam" id="PF13086">
    <property type="entry name" value="AAA_11"/>
    <property type="match status" value="1"/>
</dbReference>
<evidence type="ECO:0000313" key="2">
    <source>
        <dbReference type="Ensembl" id="ENSHHUP00000029760.1"/>
    </source>
</evidence>